<dbReference type="PANTHER" id="PTHR31598">
    <property type="entry name" value="IQ DOMAIN-CONTAINING PROTEIN D"/>
    <property type="match status" value="1"/>
</dbReference>
<evidence type="ECO:0000256" key="1">
    <source>
        <dbReference type="ARBA" id="ARBA00003029"/>
    </source>
</evidence>
<organism evidence="11">
    <name type="scientific">Culicoides sonorensis</name>
    <name type="common">Biting midge</name>
    <dbReference type="NCBI Taxonomy" id="179676"/>
    <lineage>
        <taxon>Eukaryota</taxon>
        <taxon>Metazoa</taxon>
        <taxon>Ecdysozoa</taxon>
        <taxon>Arthropoda</taxon>
        <taxon>Hexapoda</taxon>
        <taxon>Insecta</taxon>
        <taxon>Pterygota</taxon>
        <taxon>Neoptera</taxon>
        <taxon>Endopterygota</taxon>
        <taxon>Diptera</taxon>
        <taxon>Nematocera</taxon>
        <taxon>Chironomoidea</taxon>
        <taxon>Ceratopogonidae</taxon>
        <taxon>Ceratopogoninae</taxon>
        <taxon>Culicoides</taxon>
        <taxon>Monoculicoides</taxon>
    </lineage>
</organism>
<dbReference type="EMBL" id="UFQT01000640">
    <property type="protein sequence ID" value="SSX26008.1"/>
    <property type="molecule type" value="Genomic_DNA"/>
</dbReference>
<gene>
    <name evidence="11" type="primary">CSON013020</name>
</gene>
<keyword evidence="9" id="KW-0966">Cell projection</keyword>
<dbReference type="EMBL" id="UFQS01000640">
    <property type="protein sequence ID" value="SSX05649.1"/>
    <property type="molecule type" value="Genomic_DNA"/>
</dbReference>
<feature type="coiled-coil region" evidence="10">
    <location>
        <begin position="141"/>
        <end position="222"/>
    </location>
</feature>
<evidence type="ECO:0000313" key="11">
    <source>
        <dbReference type="EMBL" id="SSX05649.1"/>
    </source>
</evidence>
<evidence type="ECO:0000256" key="7">
    <source>
        <dbReference type="ARBA" id="ARBA00023069"/>
    </source>
</evidence>
<comment type="subcellular location">
    <subcellularLocation>
        <location evidence="2">Cytoplasm</location>
        <location evidence="2">Cytoskeleton</location>
        <location evidence="2">Flagellum axoneme</location>
    </subcellularLocation>
</comment>
<evidence type="ECO:0000256" key="9">
    <source>
        <dbReference type="ARBA" id="ARBA00023273"/>
    </source>
</evidence>
<evidence type="ECO:0000256" key="5">
    <source>
        <dbReference type="ARBA" id="ARBA00022490"/>
    </source>
</evidence>
<protein>
    <recommendedName>
        <fullName evidence="4">Dynein regulatory complex protein 10</fullName>
    </recommendedName>
</protein>
<keyword evidence="8" id="KW-0206">Cytoskeleton</keyword>
<dbReference type="OMA" id="KYDLEMG"/>
<keyword evidence="6" id="KW-0282">Flagellum</keyword>
<evidence type="ECO:0000256" key="10">
    <source>
        <dbReference type="SAM" id="Coils"/>
    </source>
</evidence>
<name>A0A336KMG9_CULSO</name>
<reference evidence="11" key="1">
    <citation type="submission" date="2018-04" db="EMBL/GenBank/DDBJ databases">
        <authorList>
            <person name="Go L.Y."/>
            <person name="Mitchell J.A."/>
        </authorList>
    </citation>
    <scope>NUCLEOTIDE SEQUENCE</scope>
    <source>
        <tissue evidence="11">Whole organism</tissue>
    </source>
</reference>
<evidence type="ECO:0000256" key="2">
    <source>
        <dbReference type="ARBA" id="ARBA00004611"/>
    </source>
</evidence>
<accession>A0A336KMG9</accession>
<evidence type="ECO:0000256" key="8">
    <source>
        <dbReference type="ARBA" id="ARBA00023212"/>
    </source>
</evidence>
<keyword evidence="5" id="KW-0963">Cytoplasm</keyword>
<comment type="similarity">
    <text evidence="3">Belongs to the DRC10 family.</text>
</comment>
<reference evidence="12" key="2">
    <citation type="submission" date="2018-07" db="EMBL/GenBank/DDBJ databases">
        <authorList>
            <person name="Quirk P.G."/>
            <person name="Krulwich T.A."/>
        </authorList>
    </citation>
    <scope>NUCLEOTIDE SEQUENCE</scope>
</reference>
<sequence>MDTESEKKKLICEIFGTDDSEESCQSLQKVEYNIHNHRVLQIFDNLIKCMGLIFCLADMLKNQDLITAYFDYHDKEEILMFCQMLMDDFIGVLHDGKALHSLQLSKVFEKLIKSELRNEVPEYINYIPLESKDLYKNMKALKKLANNRLKLTAAKEMAKEKVLHKIYSSNIKNQEKINVLQEKIDQHELQFKDILLEKYAKVERLKREIGILKQENKDQIAKHIYESDKIMLNHCKESDNKQKNLRDSVETSNGKYQRTLDQNLRTEKQLRERKVKVTQQLQQWISKYDADVGIRTKVFEKLTKKLNEEEAAFKKWLEEDFDPQEKNYNFLMEEKEEEERRVHQEKLWMFMMNRAAKLIQKYWRAMVLRKKTKKGRKGRKSKK</sequence>
<dbReference type="AlphaFoldDB" id="A0A336KMG9"/>
<proteinExistence type="inferred from homology"/>
<evidence type="ECO:0000256" key="3">
    <source>
        <dbReference type="ARBA" id="ARBA00009071"/>
    </source>
</evidence>
<dbReference type="VEuPathDB" id="VectorBase:CSON013020"/>
<evidence type="ECO:0000256" key="6">
    <source>
        <dbReference type="ARBA" id="ARBA00022846"/>
    </source>
</evidence>
<dbReference type="PROSITE" id="PS50096">
    <property type="entry name" value="IQ"/>
    <property type="match status" value="1"/>
</dbReference>
<keyword evidence="7" id="KW-0969">Cilium</keyword>
<dbReference type="PANTHER" id="PTHR31598:SF1">
    <property type="entry name" value="DYNEIN REGULATORY COMPLEX PROTEIN 10"/>
    <property type="match status" value="1"/>
</dbReference>
<keyword evidence="10" id="KW-0175">Coiled coil</keyword>
<comment type="function">
    <text evidence="1">Component of the nexin-dynein regulatory complex (N-DRC), a key regulator of ciliary/flagellar motility which maintains the alignment and integrity of the distal axoneme and regulates microtubule sliding in motile axonemes.</text>
</comment>
<dbReference type="InterPro" id="IPR042815">
    <property type="entry name" value="DRC10"/>
</dbReference>
<evidence type="ECO:0000256" key="4">
    <source>
        <dbReference type="ARBA" id="ARBA00021752"/>
    </source>
</evidence>
<evidence type="ECO:0000313" key="12">
    <source>
        <dbReference type="EMBL" id="SSX26008.1"/>
    </source>
</evidence>